<keyword evidence="2" id="KW-1185">Reference proteome</keyword>
<reference evidence="1" key="1">
    <citation type="submission" date="2023-04" db="EMBL/GenBank/DDBJ databases">
        <authorList>
            <consortium name="ELIXIR-Norway"/>
        </authorList>
    </citation>
    <scope>NUCLEOTIDE SEQUENCE [LARGE SCALE GENOMIC DNA]</scope>
</reference>
<accession>A0ABN8ZKP2</accession>
<protein>
    <submittedName>
        <fullName evidence="1">Uncharacterized protein</fullName>
    </submittedName>
</protein>
<gene>
    <name evidence="1" type="ORF">MRATA1EN1_LOCUS21718</name>
</gene>
<name>A0ABN8ZKP2_RANTA</name>
<dbReference type="EMBL" id="OX459969">
    <property type="protein sequence ID" value="CAI9172756.1"/>
    <property type="molecule type" value="Genomic_DNA"/>
</dbReference>
<proteinExistence type="predicted"/>
<dbReference type="Proteomes" id="UP001176941">
    <property type="component" value="Chromosome 33"/>
</dbReference>
<sequence>MTINLAQGQHLGCLALSGAGLGCHEQERREVLLEPRARRPEMLLRIPSAQDSCDKELSGPKWQVFCVCFFGAVLGLCCCEGISLLVSRGCSLVPGLGLLIAAALEEHSSGLSGFSRCSFWALERGAQVLLFHGMWDLPQSGINLSLRISKQILHH</sequence>
<evidence type="ECO:0000313" key="2">
    <source>
        <dbReference type="Proteomes" id="UP001176941"/>
    </source>
</evidence>
<organism evidence="1 2">
    <name type="scientific">Rangifer tarandus platyrhynchus</name>
    <name type="common">Svalbard reindeer</name>
    <dbReference type="NCBI Taxonomy" id="3082113"/>
    <lineage>
        <taxon>Eukaryota</taxon>
        <taxon>Metazoa</taxon>
        <taxon>Chordata</taxon>
        <taxon>Craniata</taxon>
        <taxon>Vertebrata</taxon>
        <taxon>Euteleostomi</taxon>
        <taxon>Mammalia</taxon>
        <taxon>Eutheria</taxon>
        <taxon>Laurasiatheria</taxon>
        <taxon>Artiodactyla</taxon>
        <taxon>Ruminantia</taxon>
        <taxon>Pecora</taxon>
        <taxon>Cervidae</taxon>
        <taxon>Odocoileinae</taxon>
        <taxon>Rangifer</taxon>
    </lineage>
</organism>
<evidence type="ECO:0000313" key="1">
    <source>
        <dbReference type="EMBL" id="CAI9172756.1"/>
    </source>
</evidence>